<feature type="region of interest" description="Disordered" evidence="1">
    <location>
        <begin position="1"/>
        <end position="166"/>
    </location>
</feature>
<feature type="compositionally biased region" description="Polar residues" evidence="1">
    <location>
        <begin position="1"/>
        <end position="15"/>
    </location>
</feature>
<dbReference type="Proteomes" id="UP000815677">
    <property type="component" value="Unassembled WGS sequence"/>
</dbReference>
<evidence type="ECO:0000256" key="1">
    <source>
        <dbReference type="SAM" id="MobiDB-lite"/>
    </source>
</evidence>
<evidence type="ECO:0000313" key="3">
    <source>
        <dbReference type="Proteomes" id="UP000815677"/>
    </source>
</evidence>
<accession>A0ABQ0L081</accession>
<reference evidence="2" key="1">
    <citation type="submission" date="2014-09" db="EMBL/GenBank/DDBJ databases">
        <title>Genome sequence of the luminous mushroom Mycena chlorophos for searching fungal bioluminescence genes.</title>
        <authorList>
            <person name="Tanaka Y."/>
            <person name="Kasuga D."/>
            <person name="Oba Y."/>
            <person name="Hase S."/>
            <person name="Sato K."/>
            <person name="Oba Y."/>
            <person name="Sakakibara Y."/>
        </authorList>
    </citation>
    <scope>NUCLEOTIDE SEQUENCE</scope>
</reference>
<sequence>MPSHTPTTASVNTDLTPRMQDVSVDSPDTEDVSMHEDETPPLTTASSKSLAARGGGYFGRSAFTRRHEHNRDRDETGSSTTNLSNRAQAGSVAPSPPYSPMEETPADGDGDAEGHGEREEKFFGSGHMDNDTFAPPPEIHLQPRKHPLGREGAHMRDIPGADGTGQVQTVPLSEAALAELDREVEAELDGDADGAERVREFVHEEDDYSSDENLDPDESKMKRVGRKVKGGMKVGRRYSRNERRSFLSFSCSFSPTSHGKESKDKLTAAAFPTKGQGTTESVTTLLFLVALHCIPPKWTARFLAYLFGRTTRSQRDWSPMSGVILGQR</sequence>
<feature type="compositionally biased region" description="Basic and acidic residues" evidence="1">
    <location>
        <begin position="148"/>
        <end position="159"/>
    </location>
</feature>
<protein>
    <submittedName>
        <fullName evidence="2">Uncharacterized protein</fullName>
    </submittedName>
</protein>
<feature type="compositionally biased region" description="Basic and acidic residues" evidence="1">
    <location>
        <begin position="112"/>
        <end position="122"/>
    </location>
</feature>
<proteinExistence type="predicted"/>
<evidence type="ECO:0000313" key="2">
    <source>
        <dbReference type="EMBL" id="GAT44412.1"/>
    </source>
</evidence>
<organism evidence="2 3">
    <name type="scientific">Mycena chlorophos</name>
    <name type="common">Agaric fungus</name>
    <name type="synonym">Agaricus chlorophos</name>
    <dbReference type="NCBI Taxonomy" id="658473"/>
    <lineage>
        <taxon>Eukaryota</taxon>
        <taxon>Fungi</taxon>
        <taxon>Dikarya</taxon>
        <taxon>Basidiomycota</taxon>
        <taxon>Agaricomycotina</taxon>
        <taxon>Agaricomycetes</taxon>
        <taxon>Agaricomycetidae</taxon>
        <taxon>Agaricales</taxon>
        <taxon>Marasmiineae</taxon>
        <taxon>Mycenaceae</taxon>
        <taxon>Mycena</taxon>
    </lineage>
</organism>
<name>A0ABQ0L081_MYCCL</name>
<gene>
    <name evidence="2" type="ORF">MCHLO_02041</name>
</gene>
<keyword evidence="3" id="KW-1185">Reference proteome</keyword>
<dbReference type="EMBL" id="DF839700">
    <property type="protein sequence ID" value="GAT44412.1"/>
    <property type="molecule type" value="Genomic_DNA"/>
</dbReference>
<feature type="compositionally biased region" description="Polar residues" evidence="1">
    <location>
        <begin position="77"/>
        <end position="88"/>
    </location>
</feature>